<evidence type="ECO:0000313" key="3">
    <source>
        <dbReference type="Proteomes" id="UP001501474"/>
    </source>
</evidence>
<dbReference type="EMBL" id="BAAART010000070">
    <property type="protein sequence ID" value="GAA2236176.1"/>
    <property type="molecule type" value="Genomic_DNA"/>
</dbReference>
<proteinExistence type="predicted"/>
<accession>A0ABP5QHF9</accession>
<protein>
    <recommendedName>
        <fullName evidence="4">Secreted protein</fullName>
    </recommendedName>
</protein>
<comment type="caution">
    <text evidence="2">The sequence shown here is derived from an EMBL/GenBank/DDBJ whole genome shotgun (WGS) entry which is preliminary data.</text>
</comment>
<keyword evidence="3" id="KW-1185">Reference proteome</keyword>
<name>A0ABP5QHF9_9ACTN</name>
<gene>
    <name evidence="2" type="ORF">GCM10010104_33760</name>
</gene>
<evidence type="ECO:0000313" key="2">
    <source>
        <dbReference type="EMBL" id="GAA2236176.1"/>
    </source>
</evidence>
<feature type="chain" id="PRO_5045438133" description="Secreted protein" evidence="1">
    <location>
        <begin position="22"/>
        <end position="125"/>
    </location>
</feature>
<organism evidence="2 3">
    <name type="scientific">Streptomyces indiaensis</name>
    <dbReference type="NCBI Taxonomy" id="284033"/>
    <lineage>
        <taxon>Bacteria</taxon>
        <taxon>Bacillati</taxon>
        <taxon>Actinomycetota</taxon>
        <taxon>Actinomycetes</taxon>
        <taxon>Kitasatosporales</taxon>
        <taxon>Streptomycetaceae</taxon>
        <taxon>Streptomyces</taxon>
    </lineage>
</organism>
<dbReference type="Proteomes" id="UP001501474">
    <property type="component" value="Unassembled WGS sequence"/>
</dbReference>
<keyword evidence="1" id="KW-0732">Signal</keyword>
<feature type="signal peptide" evidence="1">
    <location>
        <begin position="1"/>
        <end position="21"/>
    </location>
</feature>
<reference evidence="3" key="1">
    <citation type="journal article" date="2019" name="Int. J. Syst. Evol. Microbiol.">
        <title>The Global Catalogue of Microorganisms (GCM) 10K type strain sequencing project: providing services to taxonomists for standard genome sequencing and annotation.</title>
        <authorList>
            <consortium name="The Broad Institute Genomics Platform"/>
            <consortium name="The Broad Institute Genome Sequencing Center for Infectious Disease"/>
            <person name="Wu L."/>
            <person name="Ma J."/>
        </authorList>
    </citation>
    <scope>NUCLEOTIDE SEQUENCE [LARGE SCALE GENOMIC DNA]</scope>
    <source>
        <strain evidence="3">JCM 3053</strain>
    </source>
</reference>
<sequence>MTIKQALTLFAAVALLMGATAAPKAAAASLPRTAALAAAKPCTATWEVTGRKVAVRRPAWNDGPVATTTSPLHHYLHRGDRVTSCTVVVARTETGPAYRKRGKAGSLWRIVRGGQVPQTYLKRVR</sequence>
<evidence type="ECO:0008006" key="4">
    <source>
        <dbReference type="Google" id="ProtNLM"/>
    </source>
</evidence>
<evidence type="ECO:0000256" key="1">
    <source>
        <dbReference type="SAM" id="SignalP"/>
    </source>
</evidence>